<evidence type="ECO:0000256" key="3">
    <source>
        <dbReference type="ARBA" id="ARBA00012327"/>
    </source>
</evidence>
<sequence length="255" mass="28588">MSSVVEFVNKQAIAGAFGRAAANYDVVAKLQQQAGEFLMQQADGHPGKLVLDAGCGTGFFSHRWRQQGKQVIALDLASGMLIHARKQLAADYYLQGDIEHLGLADSSVDICFSNLVVQWCENLSSALRELYRVTRPGGLILFSTLAKGSLHELKQAWSVVDNYQHINHFLPQQTIKDACRGFRHCLISHVYRQQYSHILPLLGSLKGIGATHLHYGRQQGLMTRERLIALEQAYPRENEHLPLSYQVVFGVIYRD</sequence>
<proteinExistence type="inferred from homology"/>
<dbReference type="GO" id="GO:0010340">
    <property type="term" value="F:carboxyl-O-methyltransferase activity"/>
    <property type="evidence" value="ECO:0007669"/>
    <property type="project" value="UniProtKB-UniRule"/>
</dbReference>
<dbReference type="HAMAP" id="MF_00835">
    <property type="entry name" value="BioC"/>
    <property type="match status" value="1"/>
</dbReference>
<dbReference type="Proteomes" id="UP000023464">
    <property type="component" value="Unassembled WGS sequence"/>
</dbReference>
<organism evidence="10 11">
    <name type="scientific">Photorhabdus aegyptia</name>
    <dbReference type="NCBI Taxonomy" id="2805098"/>
    <lineage>
        <taxon>Bacteria</taxon>
        <taxon>Pseudomonadati</taxon>
        <taxon>Pseudomonadota</taxon>
        <taxon>Gammaproteobacteria</taxon>
        <taxon>Enterobacterales</taxon>
        <taxon>Morganellaceae</taxon>
        <taxon>Photorhabdus</taxon>
    </lineage>
</organism>
<keyword evidence="11" id="KW-1185">Reference proteome</keyword>
<dbReference type="EMBL" id="JFGV01000049">
    <property type="protein sequence ID" value="EYU14382.1"/>
    <property type="molecule type" value="Genomic_DNA"/>
</dbReference>
<feature type="domain" description="Methyltransferase type 11" evidence="9">
    <location>
        <begin position="51"/>
        <end position="142"/>
    </location>
</feature>
<comment type="pathway">
    <text evidence="2 8">Cofactor biosynthesis; biotin biosynthesis.</text>
</comment>
<accession>A0A022PDZ8</accession>
<evidence type="ECO:0000256" key="4">
    <source>
        <dbReference type="ARBA" id="ARBA00022603"/>
    </source>
</evidence>
<dbReference type="NCBIfam" id="TIGR02072">
    <property type="entry name" value="BioC"/>
    <property type="match status" value="1"/>
</dbReference>
<dbReference type="GO" id="GO:0102130">
    <property type="term" value="F:malonyl-CoA methyltransferase activity"/>
    <property type="evidence" value="ECO:0007669"/>
    <property type="project" value="UniProtKB-EC"/>
</dbReference>
<keyword evidence="4 8" id="KW-0489">Methyltransferase</keyword>
<keyword evidence="5 8" id="KW-0808">Transferase</keyword>
<evidence type="ECO:0000256" key="7">
    <source>
        <dbReference type="ARBA" id="ARBA00022756"/>
    </source>
</evidence>
<dbReference type="EC" id="2.1.1.197" evidence="3 8"/>
<evidence type="ECO:0000256" key="5">
    <source>
        <dbReference type="ARBA" id="ARBA00022679"/>
    </source>
</evidence>
<evidence type="ECO:0000259" key="9">
    <source>
        <dbReference type="Pfam" id="PF08241"/>
    </source>
</evidence>
<evidence type="ECO:0000256" key="8">
    <source>
        <dbReference type="HAMAP-Rule" id="MF_00835"/>
    </source>
</evidence>
<reference evidence="10 11" key="1">
    <citation type="submission" date="2014-03" db="EMBL/GenBank/DDBJ databases">
        <title>Draft Genome of Photorhabdus luminescens BA1, an Egyptian Isolate.</title>
        <authorList>
            <person name="Ghazal S."/>
            <person name="Hurst S.G.IV."/>
            <person name="Morris K."/>
            <person name="Thomas K."/>
            <person name="Tisa L.S."/>
        </authorList>
    </citation>
    <scope>NUCLEOTIDE SEQUENCE [LARGE SCALE GENOMIC DNA]</scope>
    <source>
        <strain evidence="10 11">BA1</strain>
    </source>
</reference>
<evidence type="ECO:0000256" key="2">
    <source>
        <dbReference type="ARBA" id="ARBA00004746"/>
    </source>
</evidence>
<dbReference type="InterPro" id="IPR029063">
    <property type="entry name" value="SAM-dependent_MTases_sf"/>
</dbReference>
<dbReference type="UniPathway" id="UPA00078"/>
<dbReference type="Pfam" id="PF08241">
    <property type="entry name" value="Methyltransf_11"/>
    <property type="match status" value="1"/>
</dbReference>
<comment type="caution">
    <text evidence="10">The sequence shown here is derived from an EMBL/GenBank/DDBJ whole genome shotgun (WGS) entry which is preliminary data.</text>
</comment>
<dbReference type="InterPro" id="IPR011814">
    <property type="entry name" value="BioC"/>
</dbReference>
<comment type="catalytic activity">
    <reaction evidence="1 8">
        <text>malonyl-[ACP] + S-adenosyl-L-methionine = malonyl-[ACP] methyl ester + S-adenosyl-L-homocysteine</text>
        <dbReference type="Rhea" id="RHEA:17105"/>
        <dbReference type="Rhea" id="RHEA-COMP:9623"/>
        <dbReference type="Rhea" id="RHEA-COMP:9954"/>
        <dbReference type="ChEBI" id="CHEBI:57856"/>
        <dbReference type="ChEBI" id="CHEBI:59789"/>
        <dbReference type="ChEBI" id="CHEBI:78449"/>
        <dbReference type="ChEBI" id="CHEBI:78845"/>
        <dbReference type="EC" id="2.1.1.197"/>
    </reaction>
</comment>
<dbReference type="PANTHER" id="PTHR43861:SF1">
    <property type="entry name" value="TRANS-ACONITATE 2-METHYLTRANSFERASE"/>
    <property type="match status" value="1"/>
</dbReference>
<protein>
    <recommendedName>
        <fullName evidence="3 8">Malonyl-[acyl-carrier protein] O-methyltransferase</fullName>
        <shortName evidence="8">Malonyl-ACP O-methyltransferase</shortName>
        <ecNumber evidence="3 8">2.1.1.197</ecNumber>
    </recommendedName>
    <alternativeName>
        <fullName evidence="8">Biotin synthesis protein BioC</fullName>
    </alternativeName>
</protein>
<dbReference type="RefSeq" id="WP_036780700.1">
    <property type="nucleotide sequence ID" value="NZ_CAWLTM010000066.1"/>
</dbReference>
<dbReference type="PATRIC" id="fig|1393736.3.peg.3202"/>
<evidence type="ECO:0000313" key="11">
    <source>
        <dbReference type="Proteomes" id="UP000023464"/>
    </source>
</evidence>
<evidence type="ECO:0000256" key="1">
    <source>
        <dbReference type="ARBA" id="ARBA00000852"/>
    </source>
</evidence>
<dbReference type="PANTHER" id="PTHR43861">
    <property type="entry name" value="TRANS-ACONITATE 2-METHYLTRANSFERASE-RELATED"/>
    <property type="match status" value="1"/>
</dbReference>
<dbReference type="CDD" id="cd02440">
    <property type="entry name" value="AdoMet_MTases"/>
    <property type="match status" value="1"/>
</dbReference>
<dbReference type="SUPFAM" id="SSF53335">
    <property type="entry name" value="S-adenosyl-L-methionine-dependent methyltransferases"/>
    <property type="match status" value="1"/>
</dbReference>
<dbReference type="AlphaFoldDB" id="A0A022PDZ8"/>
<dbReference type="GO" id="GO:0032259">
    <property type="term" value="P:methylation"/>
    <property type="evidence" value="ECO:0007669"/>
    <property type="project" value="UniProtKB-KW"/>
</dbReference>
<comment type="similarity">
    <text evidence="8">Belongs to the methyltransferase superfamily.</text>
</comment>
<dbReference type="GO" id="GO:0008757">
    <property type="term" value="F:S-adenosylmethionine-dependent methyltransferase activity"/>
    <property type="evidence" value="ECO:0007669"/>
    <property type="project" value="InterPro"/>
</dbReference>
<dbReference type="GO" id="GO:0009102">
    <property type="term" value="P:biotin biosynthetic process"/>
    <property type="evidence" value="ECO:0007669"/>
    <property type="project" value="UniProtKB-UniRule"/>
</dbReference>
<name>A0A022PDZ8_9GAMM</name>
<comment type="function">
    <text evidence="8">Converts the free carboxyl group of a malonyl-thioester to its methyl ester by transfer of a methyl group from S-adenosyl-L-methionine (SAM). It allows to synthesize pimeloyl-ACP via the fatty acid synthetic pathway.</text>
</comment>
<keyword evidence="7 8" id="KW-0093">Biotin biosynthesis</keyword>
<gene>
    <name evidence="8" type="primary">bioC</name>
    <name evidence="10" type="ORF">BA1DRAFT_03127</name>
</gene>
<keyword evidence="6 8" id="KW-0949">S-adenosyl-L-methionine</keyword>
<evidence type="ECO:0000256" key="6">
    <source>
        <dbReference type="ARBA" id="ARBA00022691"/>
    </source>
</evidence>
<dbReference type="Gene3D" id="3.40.50.150">
    <property type="entry name" value="Vaccinia Virus protein VP39"/>
    <property type="match status" value="1"/>
</dbReference>
<evidence type="ECO:0000313" key="10">
    <source>
        <dbReference type="EMBL" id="EYU14382.1"/>
    </source>
</evidence>
<dbReference type="InterPro" id="IPR013216">
    <property type="entry name" value="Methyltransf_11"/>
</dbReference>